<evidence type="ECO:0000259" key="7">
    <source>
        <dbReference type="PROSITE" id="PS50249"/>
    </source>
</evidence>
<feature type="domain" description="MPN" evidence="7">
    <location>
        <begin position="25"/>
        <end position="163"/>
    </location>
</feature>
<comment type="caution">
    <text evidence="8">The sequence shown here is derived from an EMBL/GenBank/DDBJ whole genome shotgun (WGS) entry which is preliminary data.</text>
</comment>
<dbReference type="PANTHER" id="PTHR10410">
    <property type="entry name" value="EUKARYOTIC TRANSLATION INITIATION FACTOR 3 -RELATED"/>
    <property type="match status" value="1"/>
</dbReference>
<evidence type="ECO:0000313" key="8">
    <source>
        <dbReference type="EMBL" id="KAK8880358.1"/>
    </source>
</evidence>
<keyword evidence="1" id="KW-0645">Protease</keyword>
<dbReference type="InterPro" id="IPR056263">
    <property type="entry name" value="RPN11_C"/>
</dbReference>
<protein>
    <submittedName>
        <fullName evidence="8">26S proteasome non-ATPase regulatory subunit 14</fullName>
    </submittedName>
</protein>
<dbReference type="Pfam" id="PF01398">
    <property type="entry name" value="JAB"/>
    <property type="match status" value="1"/>
</dbReference>
<evidence type="ECO:0000256" key="2">
    <source>
        <dbReference type="ARBA" id="ARBA00022723"/>
    </source>
</evidence>
<dbReference type="SMART" id="SM00232">
    <property type="entry name" value="JAB_MPN"/>
    <property type="match status" value="1"/>
</dbReference>
<name>A0ABR2JNP8_9EUKA</name>
<gene>
    <name evidence="8" type="ORF">M9Y10_003025</name>
</gene>
<dbReference type="Proteomes" id="UP001470230">
    <property type="component" value="Unassembled WGS sequence"/>
</dbReference>
<dbReference type="GO" id="GO:0000502">
    <property type="term" value="C:proteasome complex"/>
    <property type="evidence" value="ECO:0007669"/>
    <property type="project" value="UniProtKB-KW"/>
</dbReference>
<dbReference type="SUPFAM" id="SSF102712">
    <property type="entry name" value="JAB1/MPN domain"/>
    <property type="match status" value="1"/>
</dbReference>
<dbReference type="InterPro" id="IPR037518">
    <property type="entry name" value="MPN"/>
</dbReference>
<proteinExistence type="predicted"/>
<evidence type="ECO:0000313" key="9">
    <source>
        <dbReference type="Proteomes" id="UP001470230"/>
    </source>
</evidence>
<dbReference type="Gene3D" id="3.40.140.10">
    <property type="entry name" value="Cytidine Deaminase, domain 2"/>
    <property type="match status" value="1"/>
</dbReference>
<evidence type="ECO:0000256" key="1">
    <source>
        <dbReference type="ARBA" id="ARBA00022670"/>
    </source>
</evidence>
<dbReference type="EMBL" id="JAPFFF010000010">
    <property type="protein sequence ID" value="KAK8880358.1"/>
    <property type="molecule type" value="Genomic_DNA"/>
</dbReference>
<organism evidence="8 9">
    <name type="scientific">Tritrichomonas musculus</name>
    <dbReference type="NCBI Taxonomy" id="1915356"/>
    <lineage>
        <taxon>Eukaryota</taxon>
        <taxon>Metamonada</taxon>
        <taxon>Parabasalia</taxon>
        <taxon>Tritrichomonadida</taxon>
        <taxon>Tritrichomonadidae</taxon>
        <taxon>Tritrichomonas</taxon>
    </lineage>
</organism>
<dbReference type="InterPro" id="IPR000555">
    <property type="entry name" value="JAMM/MPN+_dom"/>
</dbReference>
<keyword evidence="6" id="KW-0482">Metalloprotease</keyword>
<evidence type="ECO:0000256" key="6">
    <source>
        <dbReference type="ARBA" id="ARBA00023049"/>
    </source>
</evidence>
<keyword evidence="5 8" id="KW-0647">Proteasome</keyword>
<keyword evidence="2" id="KW-0479">Metal-binding</keyword>
<dbReference type="InterPro" id="IPR050242">
    <property type="entry name" value="JAMM_MPN+_peptidase_M67A"/>
</dbReference>
<evidence type="ECO:0000256" key="3">
    <source>
        <dbReference type="ARBA" id="ARBA00022801"/>
    </source>
</evidence>
<accession>A0ABR2JNP8</accession>
<keyword evidence="3" id="KW-0378">Hydrolase</keyword>
<sequence length="316" mass="35583">MFNPMLFNQMQRQMAMRKSDTSEKILINGLSLLKMLKHARQGIPLEVIGILLGQKIDEYTIEIFDVFSTPQTATGANVETTEESFQAIYMELLQRTGYDNLVSVGWYHSHPGFDVWLSPVDTDNQKTMEAADPDHRAVAIVVDPVLSAKGKVVIGAFRNIPRDLASLMMSDASSLRVEDPREKTSFIGHTCEFRPTTAVNGLNVTFYQMPIEFKMNPTELNMLSSLHRPQWSKGFQMNSFEKNDIKNLETIKSLSKGMKAYRNDILREANMKSSEEAELAHVGKIDPKLFLKQTADALASSQAAMMSVLHIDKQAF</sequence>
<evidence type="ECO:0000256" key="5">
    <source>
        <dbReference type="ARBA" id="ARBA00022942"/>
    </source>
</evidence>
<evidence type="ECO:0000256" key="4">
    <source>
        <dbReference type="ARBA" id="ARBA00022833"/>
    </source>
</evidence>
<dbReference type="PROSITE" id="PS50249">
    <property type="entry name" value="MPN"/>
    <property type="match status" value="1"/>
</dbReference>
<keyword evidence="9" id="KW-1185">Reference proteome</keyword>
<reference evidence="8 9" key="1">
    <citation type="submission" date="2024-04" db="EMBL/GenBank/DDBJ databases">
        <title>Tritrichomonas musculus Genome.</title>
        <authorList>
            <person name="Alves-Ferreira E."/>
            <person name="Grigg M."/>
            <person name="Lorenzi H."/>
            <person name="Galac M."/>
        </authorList>
    </citation>
    <scope>NUCLEOTIDE SEQUENCE [LARGE SCALE GENOMIC DNA]</scope>
    <source>
        <strain evidence="8 9">EAF2021</strain>
    </source>
</reference>
<keyword evidence="4" id="KW-0862">Zinc</keyword>
<dbReference type="Pfam" id="PF23594">
    <property type="entry name" value="RPN11_C"/>
    <property type="match status" value="1"/>
</dbReference>